<evidence type="ECO:0000313" key="6">
    <source>
        <dbReference type="Proteomes" id="UP000601597"/>
    </source>
</evidence>
<feature type="compositionally biased region" description="Low complexity" evidence="2">
    <location>
        <begin position="459"/>
        <end position="477"/>
    </location>
</feature>
<sequence length="603" mass="65841">MSDFEFLRPAWLLLMVLAPLLYCLLRSLGRGHTRWQQVIPPALLKPLLPAGGGGGRPARWQRLLAPLLLMVTALALAGPSFRTAPSPLQQQDDSLVVVLDLSLSMLARDAEPDRLTRATRKIRDLLAAREGTYTGLVVYAADGHVVSPLTDDRRTVEGLLSAVDPVIMPAPGNRADLGVARAVELLDQGAPGRGRILLITDGLKPRYAANIRRQLADSQWQLDGLLVGTGSGAPIPVPERGFLRDGEQVIISKASMEELETSARATGGQAMQVTTSTGDIRQLRLRAEDHDQWQASEEERTTTRRQDDGYWLLWLALPLALVGWRRGALVMVAFSLAWVPSGPAQALDWNDFWQTPEQRAPQLIEENPDSAASKLTDPLWRGTALYRDGQYESAADAFANSDSPDAHYNRGNALARAGKAEAALAAWQKALEKNPDHTAARQNHELVQDFLERQKQQEKQQQQSDQSGEQDGQGEQQNPSSAGDQPGQQEGSRSQQEGRQPGNDQGGQPSRDGEQGEPGQGTPDEPTESRQQAGQDNGDGSDSGQKAGGQTSVAEGEGADALSQSQQQWLRRIPDNPGGLLRRKFMQQSRSRDIQPDENDTPW</sequence>
<dbReference type="Gene3D" id="1.25.40.10">
    <property type="entry name" value="Tetratricopeptide repeat domain"/>
    <property type="match status" value="1"/>
</dbReference>
<feature type="transmembrane region" description="Helical" evidence="3">
    <location>
        <begin position="6"/>
        <end position="25"/>
    </location>
</feature>
<reference evidence="6" key="1">
    <citation type="journal article" date="2019" name="Int. J. Syst. Evol. Microbiol.">
        <title>The Global Catalogue of Microorganisms (GCM) 10K type strain sequencing project: providing services to taxonomists for standard genome sequencing and annotation.</title>
        <authorList>
            <consortium name="The Broad Institute Genomics Platform"/>
            <consortium name="The Broad Institute Genome Sequencing Center for Infectious Disease"/>
            <person name="Wu L."/>
            <person name="Ma J."/>
        </authorList>
    </citation>
    <scope>NUCLEOTIDE SEQUENCE [LARGE SCALE GENOMIC DNA]</scope>
    <source>
        <strain evidence="6">KCTC 22280</strain>
    </source>
</reference>
<organism evidence="5 6">
    <name type="scientific">Marinobacter zhanjiangensis</name>
    <dbReference type="NCBI Taxonomy" id="578215"/>
    <lineage>
        <taxon>Bacteria</taxon>
        <taxon>Pseudomonadati</taxon>
        <taxon>Pseudomonadota</taxon>
        <taxon>Gammaproteobacteria</taxon>
        <taxon>Pseudomonadales</taxon>
        <taxon>Marinobacteraceae</taxon>
        <taxon>Marinobacter</taxon>
    </lineage>
</organism>
<feature type="compositionally biased region" description="Low complexity" evidence="2">
    <location>
        <begin position="531"/>
        <end position="545"/>
    </location>
</feature>
<feature type="repeat" description="TPR" evidence="1">
    <location>
        <begin position="404"/>
        <end position="437"/>
    </location>
</feature>
<feature type="domain" description="VWFA" evidence="4">
    <location>
        <begin position="95"/>
        <end position="202"/>
    </location>
</feature>
<name>A0ABQ3ARP3_9GAMM</name>
<dbReference type="Pfam" id="PF00515">
    <property type="entry name" value="TPR_1"/>
    <property type="match status" value="1"/>
</dbReference>
<dbReference type="PROSITE" id="PS50005">
    <property type="entry name" value="TPR"/>
    <property type="match status" value="1"/>
</dbReference>
<dbReference type="InterPro" id="IPR002035">
    <property type="entry name" value="VWF_A"/>
</dbReference>
<dbReference type="SUPFAM" id="SSF53300">
    <property type="entry name" value="vWA-like"/>
    <property type="match status" value="1"/>
</dbReference>
<dbReference type="InterPro" id="IPR036465">
    <property type="entry name" value="vWFA_dom_sf"/>
</dbReference>
<dbReference type="Gene3D" id="3.40.50.410">
    <property type="entry name" value="von Willebrand factor, type A domain"/>
    <property type="match status" value="1"/>
</dbReference>
<comment type="caution">
    <text evidence="5">The sequence shown here is derived from an EMBL/GenBank/DDBJ whole genome shotgun (WGS) entry which is preliminary data.</text>
</comment>
<dbReference type="InterPro" id="IPR011990">
    <property type="entry name" value="TPR-like_helical_dom_sf"/>
</dbReference>
<feature type="region of interest" description="Disordered" evidence="2">
    <location>
        <begin position="453"/>
        <end position="603"/>
    </location>
</feature>
<keyword evidence="3" id="KW-0812">Transmembrane</keyword>
<accession>A0ABQ3ARP3</accession>
<keyword evidence="6" id="KW-1185">Reference proteome</keyword>
<dbReference type="RefSeq" id="WP_189573296.1">
    <property type="nucleotide sequence ID" value="NZ_BMXV01000002.1"/>
</dbReference>
<proteinExistence type="predicted"/>
<dbReference type="Proteomes" id="UP000601597">
    <property type="component" value="Unassembled WGS sequence"/>
</dbReference>
<keyword evidence="1" id="KW-0802">TPR repeat</keyword>
<feature type="transmembrane region" description="Helical" evidence="3">
    <location>
        <begin position="63"/>
        <end position="81"/>
    </location>
</feature>
<dbReference type="PANTHER" id="PTHR22550:SF14">
    <property type="entry name" value="VWFA DOMAIN-CONTAINING PROTEIN"/>
    <property type="match status" value="1"/>
</dbReference>
<evidence type="ECO:0000259" key="4">
    <source>
        <dbReference type="Pfam" id="PF13519"/>
    </source>
</evidence>
<keyword evidence="3" id="KW-1133">Transmembrane helix</keyword>
<keyword evidence="3" id="KW-0472">Membrane</keyword>
<feature type="compositionally biased region" description="Low complexity" evidence="2">
    <location>
        <begin position="487"/>
        <end position="500"/>
    </location>
</feature>
<dbReference type="EMBL" id="BMXV01000002">
    <property type="protein sequence ID" value="GGY63928.1"/>
    <property type="molecule type" value="Genomic_DNA"/>
</dbReference>
<gene>
    <name evidence="5" type="ORF">GCM10007071_08180</name>
</gene>
<dbReference type="SUPFAM" id="SSF48452">
    <property type="entry name" value="TPR-like"/>
    <property type="match status" value="1"/>
</dbReference>
<dbReference type="InterPro" id="IPR019734">
    <property type="entry name" value="TPR_rpt"/>
</dbReference>
<dbReference type="Pfam" id="PF13519">
    <property type="entry name" value="VWA_2"/>
    <property type="match status" value="1"/>
</dbReference>
<dbReference type="PANTHER" id="PTHR22550">
    <property type="entry name" value="SPORE GERMINATION PROTEIN"/>
    <property type="match status" value="1"/>
</dbReference>
<evidence type="ECO:0000313" key="5">
    <source>
        <dbReference type="EMBL" id="GGY63928.1"/>
    </source>
</evidence>
<evidence type="ECO:0000256" key="1">
    <source>
        <dbReference type="PROSITE-ProRule" id="PRU00339"/>
    </source>
</evidence>
<dbReference type="SMART" id="SM00028">
    <property type="entry name" value="TPR"/>
    <property type="match status" value="1"/>
</dbReference>
<dbReference type="InterPro" id="IPR050768">
    <property type="entry name" value="UPF0353/GerABKA_families"/>
</dbReference>
<evidence type="ECO:0000256" key="3">
    <source>
        <dbReference type="SAM" id="Phobius"/>
    </source>
</evidence>
<protein>
    <recommendedName>
        <fullName evidence="4">VWFA domain-containing protein</fullName>
    </recommendedName>
</protein>
<evidence type="ECO:0000256" key="2">
    <source>
        <dbReference type="SAM" id="MobiDB-lite"/>
    </source>
</evidence>